<reference evidence="1" key="1">
    <citation type="journal article" date="2015" name="Nature">
        <title>Complex archaea that bridge the gap between prokaryotes and eukaryotes.</title>
        <authorList>
            <person name="Spang A."/>
            <person name="Saw J.H."/>
            <person name="Jorgensen S.L."/>
            <person name="Zaremba-Niedzwiedzka K."/>
            <person name="Martijn J."/>
            <person name="Lind A.E."/>
            <person name="van Eijk R."/>
            <person name="Schleper C."/>
            <person name="Guy L."/>
            <person name="Ettema T.J."/>
        </authorList>
    </citation>
    <scope>NUCLEOTIDE SEQUENCE</scope>
</reference>
<evidence type="ECO:0000313" key="1">
    <source>
        <dbReference type="EMBL" id="KKL92317.1"/>
    </source>
</evidence>
<proteinExistence type="predicted"/>
<comment type="caution">
    <text evidence="1">The sequence shown here is derived from an EMBL/GenBank/DDBJ whole genome shotgun (WGS) entry which is preliminary data.</text>
</comment>
<dbReference type="EMBL" id="LAZR01019499">
    <property type="protein sequence ID" value="KKL92317.1"/>
    <property type="molecule type" value="Genomic_DNA"/>
</dbReference>
<organism evidence="1">
    <name type="scientific">marine sediment metagenome</name>
    <dbReference type="NCBI Taxonomy" id="412755"/>
    <lineage>
        <taxon>unclassified sequences</taxon>
        <taxon>metagenomes</taxon>
        <taxon>ecological metagenomes</taxon>
    </lineage>
</organism>
<name>A0A0F9IZ93_9ZZZZ</name>
<gene>
    <name evidence="1" type="ORF">LCGC14_1885930</name>
</gene>
<accession>A0A0F9IZ93</accession>
<sequence>MIKRFIYWLYQKVVYLPQLTEKIKRDYPGATVKCNIKDLDRGFLIMDARQVRNIQKAQYEREWIPDDQLH</sequence>
<protein>
    <submittedName>
        <fullName evidence="1">Uncharacterized protein</fullName>
    </submittedName>
</protein>
<dbReference type="AlphaFoldDB" id="A0A0F9IZ93"/>